<keyword evidence="14" id="KW-0753">Steroid metabolism</keyword>
<reference evidence="20" key="3">
    <citation type="submission" date="2025-09" db="UniProtKB">
        <authorList>
            <consortium name="Ensembl"/>
        </authorList>
    </citation>
    <scope>IDENTIFICATION</scope>
</reference>
<evidence type="ECO:0000256" key="5">
    <source>
        <dbReference type="ARBA" id="ARBA00022513"/>
    </source>
</evidence>
<keyword evidence="21" id="KW-1185">Reference proteome</keyword>
<keyword evidence="5" id="KW-0162">Chylomicron</keyword>
<keyword evidence="4" id="KW-0813">Transport</keyword>
<dbReference type="GO" id="GO:0120020">
    <property type="term" value="F:cholesterol transfer activity"/>
    <property type="evidence" value="ECO:0007669"/>
    <property type="project" value="TreeGrafter"/>
</dbReference>
<dbReference type="InterPro" id="IPR000074">
    <property type="entry name" value="ApoA_E"/>
</dbReference>
<evidence type="ECO:0000256" key="17">
    <source>
        <dbReference type="ARBA" id="ARBA00041197"/>
    </source>
</evidence>
<keyword evidence="6" id="KW-0964">Secreted</keyword>
<proteinExistence type="inferred from homology"/>
<evidence type="ECO:0000256" key="8">
    <source>
        <dbReference type="ARBA" id="ARBA00022729"/>
    </source>
</evidence>
<evidence type="ECO:0000256" key="10">
    <source>
        <dbReference type="ARBA" id="ARBA00022850"/>
    </source>
</evidence>
<keyword evidence="12" id="KW-0443">Lipid metabolism</keyword>
<evidence type="ECO:0000256" key="18">
    <source>
        <dbReference type="ARBA" id="ARBA00042591"/>
    </source>
</evidence>
<dbReference type="GO" id="GO:1903561">
    <property type="term" value="C:extracellular vesicle"/>
    <property type="evidence" value="ECO:0007669"/>
    <property type="project" value="TreeGrafter"/>
</dbReference>
<dbReference type="Gene3D" id="1.20.5.1230">
    <property type="entry name" value="Apolipoprotein A-I"/>
    <property type="match status" value="1"/>
</dbReference>
<dbReference type="PANTHER" id="PTHR18976:SF1">
    <property type="entry name" value="APOLIPOPROTEIN A-IV"/>
    <property type="match status" value="1"/>
</dbReference>
<evidence type="ECO:0000256" key="19">
    <source>
        <dbReference type="SAM" id="SignalP"/>
    </source>
</evidence>
<evidence type="ECO:0000256" key="15">
    <source>
        <dbReference type="ARBA" id="ARBA00037506"/>
    </source>
</evidence>
<name>A0A087XIK0_POEFO</name>
<evidence type="ECO:0000256" key="9">
    <source>
        <dbReference type="ARBA" id="ARBA00022737"/>
    </source>
</evidence>
<dbReference type="Proteomes" id="UP000028760">
    <property type="component" value="Unassembled WGS sequence"/>
</dbReference>
<dbReference type="GO" id="GO:0005543">
    <property type="term" value="F:phospholipid binding"/>
    <property type="evidence" value="ECO:0007669"/>
    <property type="project" value="TreeGrafter"/>
</dbReference>
<keyword evidence="11" id="KW-0445">Lipid transport</keyword>
<evidence type="ECO:0000256" key="16">
    <source>
        <dbReference type="ARBA" id="ARBA00037735"/>
    </source>
</evidence>
<evidence type="ECO:0000256" key="12">
    <source>
        <dbReference type="ARBA" id="ARBA00023098"/>
    </source>
</evidence>
<dbReference type="GO" id="GO:0008203">
    <property type="term" value="P:cholesterol metabolic process"/>
    <property type="evidence" value="ECO:0007669"/>
    <property type="project" value="UniProtKB-KW"/>
</dbReference>
<dbReference type="GO" id="GO:0033344">
    <property type="term" value="P:cholesterol efflux"/>
    <property type="evidence" value="ECO:0007669"/>
    <property type="project" value="TreeGrafter"/>
</dbReference>
<keyword evidence="8 19" id="KW-0732">Signal</keyword>
<keyword evidence="10" id="KW-0345">HDL</keyword>
<dbReference type="PANTHER" id="PTHR18976">
    <property type="entry name" value="APOLIPOPROTEIN"/>
    <property type="match status" value="1"/>
</dbReference>
<evidence type="ECO:0000256" key="2">
    <source>
        <dbReference type="ARBA" id="ARBA00008788"/>
    </source>
</evidence>
<keyword evidence="7" id="KW-0153">Cholesterol metabolism</keyword>
<feature type="signal peptide" evidence="19">
    <location>
        <begin position="1"/>
        <end position="17"/>
    </location>
</feature>
<evidence type="ECO:0000313" key="21">
    <source>
        <dbReference type="Proteomes" id="UP000028760"/>
    </source>
</evidence>
<dbReference type="Ensembl" id="ENSPFOT00000005612.1">
    <property type="protein sequence ID" value="ENSPFOP00000005603.1"/>
    <property type="gene ID" value="ENSPFOG00000005708.1"/>
</dbReference>
<dbReference type="OMA" id="NILWQEP"/>
<dbReference type="Gene3D" id="1.20.120.20">
    <property type="entry name" value="Apolipoprotein"/>
    <property type="match status" value="1"/>
</dbReference>
<dbReference type="GO" id="GO:0060228">
    <property type="term" value="F:phosphatidylcholine-sterol O-acyltransferase activator activity"/>
    <property type="evidence" value="ECO:0007669"/>
    <property type="project" value="TreeGrafter"/>
</dbReference>
<evidence type="ECO:0000256" key="4">
    <source>
        <dbReference type="ARBA" id="ARBA00022448"/>
    </source>
</evidence>
<dbReference type="GO" id="GO:0055090">
    <property type="term" value="P:acylglycerol homeostasis"/>
    <property type="evidence" value="ECO:0007669"/>
    <property type="project" value="TreeGrafter"/>
</dbReference>
<evidence type="ECO:0000256" key="13">
    <source>
        <dbReference type="ARBA" id="ARBA00023166"/>
    </source>
</evidence>
<evidence type="ECO:0000256" key="11">
    <source>
        <dbReference type="ARBA" id="ARBA00023055"/>
    </source>
</evidence>
<dbReference type="GO" id="GO:0042157">
    <property type="term" value="P:lipoprotein metabolic process"/>
    <property type="evidence" value="ECO:0007669"/>
    <property type="project" value="InterPro"/>
</dbReference>
<dbReference type="eggNOG" id="ENOG502QSC5">
    <property type="taxonomic scope" value="Eukaryota"/>
</dbReference>
<evidence type="ECO:0000256" key="6">
    <source>
        <dbReference type="ARBA" id="ARBA00022525"/>
    </source>
</evidence>
<dbReference type="EMBL" id="AYCK01008126">
    <property type="status" value="NOT_ANNOTATED_CDS"/>
    <property type="molecule type" value="Genomic_DNA"/>
</dbReference>
<dbReference type="GO" id="GO:0034364">
    <property type="term" value="C:high-density lipoprotein particle"/>
    <property type="evidence" value="ECO:0007669"/>
    <property type="project" value="UniProtKB-KW"/>
</dbReference>
<dbReference type="GO" id="GO:0042627">
    <property type="term" value="C:chylomicron"/>
    <property type="evidence" value="ECO:0007669"/>
    <property type="project" value="UniProtKB-KW"/>
</dbReference>
<dbReference type="GeneTree" id="ENSGT00950000182929"/>
<organism evidence="20 21">
    <name type="scientific">Poecilia formosa</name>
    <name type="common">Amazon molly</name>
    <name type="synonym">Limia formosa</name>
    <dbReference type="NCBI Taxonomy" id="48698"/>
    <lineage>
        <taxon>Eukaryota</taxon>
        <taxon>Metazoa</taxon>
        <taxon>Chordata</taxon>
        <taxon>Craniata</taxon>
        <taxon>Vertebrata</taxon>
        <taxon>Euteleostomi</taxon>
        <taxon>Actinopterygii</taxon>
        <taxon>Neopterygii</taxon>
        <taxon>Teleostei</taxon>
        <taxon>Neoteleostei</taxon>
        <taxon>Acanthomorphata</taxon>
        <taxon>Ovalentaria</taxon>
        <taxon>Atherinomorphae</taxon>
        <taxon>Cyprinodontiformes</taxon>
        <taxon>Poeciliidae</taxon>
        <taxon>Poeciliinae</taxon>
        <taxon>Poecilia</taxon>
    </lineage>
</organism>
<keyword evidence="9" id="KW-0677">Repeat</keyword>
<dbReference type="GO" id="GO:0034361">
    <property type="term" value="C:very-low-density lipoprotein particle"/>
    <property type="evidence" value="ECO:0007669"/>
    <property type="project" value="TreeGrafter"/>
</dbReference>
<dbReference type="STRING" id="48698.ENSPFOP00000005603"/>
<sequence>SNMKILVVLVLISVCNANILWQEPPKSNMEVVKAAFWDYVAKATQTAEDSLQQIRNSDLGQEVNAKISQSADTVNQYVASLRTQAAPLTQDFLTRFSQEAEQLKARLEGDMAALESNIRPYGEQLVAKLQAQVEELKREATPYAEAVDGEALKAVLLQKSQELRAQLEAGAAQLQAQMGPYGDQLRGKMERSLEDFQQSVVPLAQSFETQVTQKAQELQQSLVQNGEVLRAKLDAGAQDLQAQLTALWDAFTQKTQ</sequence>
<comment type="function">
    <text evidence="15">Participates in the reverse transport of cholesterol from tissues to the liver for excretion by promoting cholesterol efflux from tissues and by acting as a cofactor for the lecithin cholesterol acyltransferase (LCAT).</text>
</comment>
<evidence type="ECO:0000256" key="7">
    <source>
        <dbReference type="ARBA" id="ARBA00022548"/>
    </source>
</evidence>
<dbReference type="GO" id="GO:0034362">
    <property type="term" value="C:low-density lipoprotein particle"/>
    <property type="evidence" value="ECO:0007669"/>
    <property type="project" value="TreeGrafter"/>
</dbReference>
<evidence type="ECO:0000313" key="20">
    <source>
        <dbReference type="Ensembl" id="ENSPFOP00000005603.1"/>
    </source>
</evidence>
<dbReference type="GO" id="GO:0033700">
    <property type="term" value="P:phospholipid efflux"/>
    <property type="evidence" value="ECO:0007669"/>
    <property type="project" value="TreeGrafter"/>
</dbReference>
<dbReference type="AlphaFoldDB" id="A0A087XIK0"/>
<keyword evidence="13" id="KW-1207">Sterol metabolism</keyword>
<dbReference type="Pfam" id="PF01442">
    <property type="entry name" value="Apolipoprotein"/>
    <property type="match status" value="1"/>
</dbReference>
<feature type="chain" id="PRO_5001832971" description="Apolipoprotein A-IV" evidence="19">
    <location>
        <begin position="18"/>
        <end position="256"/>
    </location>
</feature>
<reference evidence="20" key="2">
    <citation type="submission" date="2025-08" db="UniProtKB">
        <authorList>
            <consortium name="Ensembl"/>
        </authorList>
    </citation>
    <scope>IDENTIFICATION</scope>
</reference>
<comment type="subcellular location">
    <subcellularLocation>
        <location evidence="1">Secreted</location>
    </subcellularLocation>
</comment>
<dbReference type="FunFam" id="1.20.120.20:FF:000007">
    <property type="entry name" value="Apolipoprotein A-IV a"/>
    <property type="match status" value="1"/>
</dbReference>
<reference evidence="21" key="1">
    <citation type="submission" date="2013-10" db="EMBL/GenBank/DDBJ databases">
        <authorList>
            <person name="Schartl M."/>
            <person name="Warren W."/>
        </authorList>
    </citation>
    <scope>NUCLEOTIDE SEQUENCE [LARGE SCALE GENOMIC DNA]</scope>
    <source>
        <strain evidence="21">female</strain>
    </source>
</reference>
<evidence type="ECO:0000256" key="3">
    <source>
        <dbReference type="ARBA" id="ARBA00011738"/>
    </source>
</evidence>
<comment type="similarity">
    <text evidence="2">Belongs to the apolipoprotein A1/A4/E family.</text>
</comment>
<protein>
    <recommendedName>
        <fullName evidence="17">Apolipoprotein A-IV</fullName>
    </recommendedName>
    <alternativeName>
        <fullName evidence="18">Apolipoprotein A4</fullName>
    </alternativeName>
</protein>
<accession>A0A087XIK0</accession>
<dbReference type="SUPFAM" id="SSF58113">
    <property type="entry name" value="Apolipoprotein A-I"/>
    <property type="match status" value="1"/>
</dbReference>
<comment type="subunit">
    <text evidence="3">Homodimer.</text>
</comment>
<dbReference type="InterPro" id="IPR050163">
    <property type="entry name" value="Apolipoprotein_A1/A4/E"/>
</dbReference>
<comment type="function">
    <text evidence="16">May have a role in chylomicrons and VLDL secretion and catabolism. Required for efficient activation of lipoprotein lipase by ApoC-II; potent activator of LCAT. Apoa-IV is a major component of HDL and chylomicrons.</text>
</comment>
<evidence type="ECO:0000256" key="14">
    <source>
        <dbReference type="ARBA" id="ARBA00023221"/>
    </source>
</evidence>
<evidence type="ECO:0000256" key="1">
    <source>
        <dbReference type="ARBA" id="ARBA00004613"/>
    </source>
</evidence>